<dbReference type="STRING" id="999810.G2YR81"/>
<dbReference type="InParanoid" id="G2YR81"/>
<gene>
    <name evidence="1" type="ORF">BofuT4_P128290.1</name>
</gene>
<reference evidence="2" key="1">
    <citation type="journal article" date="2011" name="PLoS Genet.">
        <title>Genomic analysis of the necrotrophic fungal pathogens Sclerotinia sclerotiorum and Botrytis cinerea.</title>
        <authorList>
            <person name="Amselem J."/>
            <person name="Cuomo C.A."/>
            <person name="van Kan J.A."/>
            <person name="Viaud M."/>
            <person name="Benito E.P."/>
            <person name="Couloux A."/>
            <person name="Coutinho P.M."/>
            <person name="de Vries R.P."/>
            <person name="Dyer P.S."/>
            <person name="Fillinger S."/>
            <person name="Fournier E."/>
            <person name="Gout L."/>
            <person name="Hahn M."/>
            <person name="Kohn L."/>
            <person name="Lapalu N."/>
            <person name="Plummer K.M."/>
            <person name="Pradier J.M."/>
            <person name="Quevillon E."/>
            <person name="Sharon A."/>
            <person name="Simon A."/>
            <person name="ten Have A."/>
            <person name="Tudzynski B."/>
            <person name="Tudzynski P."/>
            <person name="Wincker P."/>
            <person name="Andrew M."/>
            <person name="Anthouard V."/>
            <person name="Beever R.E."/>
            <person name="Beffa R."/>
            <person name="Benoit I."/>
            <person name="Bouzid O."/>
            <person name="Brault B."/>
            <person name="Chen Z."/>
            <person name="Choquer M."/>
            <person name="Collemare J."/>
            <person name="Cotton P."/>
            <person name="Danchin E.G."/>
            <person name="Da Silva C."/>
            <person name="Gautier A."/>
            <person name="Giraud C."/>
            <person name="Giraud T."/>
            <person name="Gonzalez C."/>
            <person name="Grossetete S."/>
            <person name="Guldener U."/>
            <person name="Henrissat B."/>
            <person name="Howlett B.J."/>
            <person name="Kodira C."/>
            <person name="Kretschmer M."/>
            <person name="Lappartient A."/>
            <person name="Leroch M."/>
            <person name="Levis C."/>
            <person name="Mauceli E."/>
            <person name="Neuveglise C."/>
            <person name="Oeser B."/>
            <person name="Pearson M."/>
            <person name="Poulain J."/>
            <person name="Poussereau N."/>
            <person name="Quesneville H."/>
            <person name="Rascle C."/>
            <person name="Schumacher J."/>
            <person name="Segurens B."/>
            <person name="Sexton A."/>
            <person name="Silva E."/>
            <person name="Sirven C."/>
            <person name="Soanes D.M."/>
            <person name="Talbot N.J."/>
            <person name="Templeton M."/>
            <person name="Yandava C."/>
            <person name="Yarden O."/>
            <person name="Zeng Q."/>
            <person name="Rollins J.A."/>
            <person name="Lebrun M.H."/>
            <person name="Dickman M."/>
        </authorList>
    </citation>
    <scope>NUCLEOTIDE SEQUENCE [LARGE SCALE GENOMIC DNA]</scope>
    <source>
        <strain evidence="2">T4</strain>
    </source>
</reference>
<evidence type="ECO:0000313" key="2">
    <source>
        <dbReference type="Proteomes" id="UP000008177"/>
    </source>
</evidence>
<name>G2YR81_BOTF4</name>
<proteinExistence type="predicted"/>
<dbReference type="HOGENOM" id="CLU_1712985_0_0_1"/>
<organism evidence="1 2">
    <name type="scientific">Botryotinia fuckeliana (strain T4)</name>
    <name type="common">Noble rot fungus</name>
    <name type="synonym">Botrytis cinerea</name>
    <dbReference type="NCBI Taxonomy" id="999810"/>
    <lineage>
        <taxon>Eukaryota</taxon>
        <taxon>Fungi</taxon>
        <taxon>Dikarya</taxon>
        <taxon>Ascomycota</taxon>
        <taxon>Pezizomycotina</taxon>
        <taxon>Leotiomycetes</taxon>
        <taxon>Helotiales</taxon>
        <taxon>Sclerotiniaceae</taxon>
        <taxon>Botrytis</taxon>
    </lineage>
</organism>
<dbReference type="Proteomes" id="UP000008177">
    <property type="component" value="Unplaced contigs"/>
</dbReference>
<dbReference type="EMBL" id="FQ790350">
    <property type="protein sequence ID" value="CCD54129.1"/>
    <property type="molecule type" value="Genomic_DNA"/>
</dbReference>
<sequence length="153" mass="17368">MSTSVDINHNFDGQRHWFKQFTYTNPTLRDAEKAGPLDPVPTHFHRDVLNRETWRPRDLLRYISPSYGKPYHMLVQAASSPDIQPQGEWRRRRVGGNAPTLLRVSSWAIGNELDSAQNIALAVGRSILVLPIIIFIAVRCSECSAMDQRAASR</sequence>
<accession>G2YR81</accession>
<protein>
    <submittedName>
        <fullName evidence="1">Uncharacterized protein</fullName>
    </submittedName>
</protein>
<evidence type="ECO:0000313" key="1">
    <source>
        <dbReference type="EMBL" id="CCD54129.1"/>
    </source>
</evidence>
<dbReference type="AlphaFoldDB" id="G2YR81"/>